<name>A0ACB9D5D4_9ASTR</name>
<reference evidence="2" key="1">
    <citation type="journal article" date="2022" name="Mol. Ecol. Resour.">
        <title>The genomes of chicory, endive, great burdock and yacon provide insights into Asteraceae palaeo-polyploidization history and plant inulin production.</title>
        <authorList>
            <person name="Fan W."/>
            <person name="Wang S."/>
            <person name="Wang H."/>
            <person name="Wang A."/>
            <person name="Jiang F."/>
            <person name="Liu H."/>
            <person name="Zhao H."/>
            <person name="Xu D."/>
            <person name="Zhang Y."/>
        </authorList>
    </citation>
    <scope>NUCLEOTIDE SEQUENCE [LARGE SCALE GENOMIC DNA]</scope>
    <source>
        <strain evidence="2">cv. Yunnan</strain>
    </source>
</reference>
<reference evidence="1 2" key="2">
    <citation type="journal article" date="2022" name="Mol. Ecol. Resour.">
        <title>The genomes of chicory, endive, great burdock and yacon provide insights into Asteraceae paleo-polyploidization history and plant inulin production.</title>
        <authorList>
            <person name="Fan W."/>
            <person name="Wang S."/>
            <person name="Wang H."/>
            <person name="Wang A."/>
            <person name="Jiang F."/>
            <person name="Liu H."/>
            <person name="Zhao H."/>
            <person name="Xu D."/>
            <person name="Zhang Y."/>
        </authorList>
    </citation>
    <scope>NUCLEOTIDE SEQUENCE [LARGE SCALE GENOMIC DNA]</scope>
    <source>
        <strain evidence="2">cv. Yunnan</strain>
        <tissue evidence="1">Leaves</tissue>
    </source>
</reference>
<sequence length="110" mass="12597">MVPSFFKVLRDPSQKKMGQFSYLQMKGNLAKGSANCVEAKLGKCLGSFEVGKWWGVQMTSLGKLNFLNPLMFKKNPSELYGKHTWKIDKFALLKKRELRTNAFEVHLDLP</sequence>
<protein>
    <submittedName>
        <fullName evidence="1">Uncharacterized protein</fullName>
    </submittedName>
</protein>
<organism evidence="1 2">
    <name type="scientific">Smallanthus sonchifolius</name>
    <dbReference type="NCBI Taxonomy" id="185202"/>
    <lineage>
        <taxon>Eukaryota</taxon>
        <taxon>Viridiplantae</taxon>
        <taxon>Streptophyta</taxon>
        <taxon>Embryophyta</taxon>
        <taxon>Tracheophyta</taxon>
        <taxon>Spermatophyta</taxon>
        <taxon>Magnoliopsida</taxon>
        <taxon>eudicotyledons</taxon>
        <taxon>Gunneridae</taxon>
        <taxon>Pentapetalae</taxon>
        <taxon>asterids</taxon>
        <taxon>campanulids</taxon>
        <taxon>Asterales</taxon>
        <taxon>Asteraceae</taxon>
        <taxon>Asteroideae</taxon>
        <taxon>Heliantheae alliance</taxon>
        <taxon>Millerieae</taxon>
        <taxon>Smallanthus</taxon>
    </lineage>
</organism>
<dbReference type="Proteomes" id="UP001056120">
    <property type="component" value="Linkage Group LG20"/>
</dbReference>
<gene>
    <name evidence="1" type="ORF">L1987_59409</name>
</gene>
<evidence type="ECO:0000313" key="2">
    <source>
        <dbReference type="Proteomes" id="UP001056120"/>
    </source>
</evidence>
<evidence type="ECO:0000313" key="1">
    <source>
        <dbReference type="EMBL" id="KAI3741735.1"/>
    </source>
</evidence>
<keyword evidence="2" id="KW-1185">Reference proteome</keyword>
<comment type="caution">
    <text evidence="1">The sequence shown here is derived from an EMBL/GenBank/DDBJ whole genome shotgun (WGS) entry which is preliminary data.</text>
</comment>
<accession>A0ACB9D5D4</accession>
<dbReference type="EMBL" id="CM042037">
    <property type="protein sequence ID" value="KAI3741735.1"/>
    <property type="molecule type" value="Genomic_DNA"/>
</dbReference>
<proteinExistence type="predicted"/>